<dbReference type="EMBL" id="LDSI01000001">
    <property type="protein sequence ID" value="KTT01765.1"/>
    <property type="molecule type" value="Genomic_DNA"/>
</dbReference>
<organism evidence="1 2">
    <name type="scientific">Pantoea stewartii</name>
    <dbReference type="NCBI Taxonomy" id="66269"/>
    <lineage>
        <taxon>Bacteria</taxon>
        <taxon>Pseudomonadati</taxon>
        <taxon>Pseudomonadota</taxon>
        <taxon>Gammaproteobacteria</taxon>
        <taxon>Enterobacterales</taxon>
        <taxon>Erwiniaceae</taxon>
        <taxon>Pantoea</taxon>
    </lineage>
</organism>
<evidence type="ECO:0000313" key="2">
    <source>
        <dbReference type="Proteomes" id="UP000072520"/>
    </source>
</evidence>
<proteinExistence type="predicted"/>
<dbReference type="Proteomes" id="UP000072520">
    <property type="component" value="Unassembled WGS sequence"/>
</dbReference>
<reference evidence="1 2" key="1">
    <citation type="journal article" date="2016" name="Front. Microbiol.">
        <title>Genomic Resource of Rice Seed Associated Bacteria.</title>
        <authorList>
            <person name="Midha S."/>
            <person name="Bansal K."/>
            <person name="Sharma S."/>
            <person name="Kumar N."/>
            <person name="Patil P.P."/>
            <person name="Chaudhry V."/>
            <person name="Patil P.B."/>
        </authorList>
    </citation>
    <scope>NUCLEOTIDE SEQUENCE [LARGE SCALE GENOMIC DNA]</scope>
    <source>
        <strain evidence="1 2">RSA13</strain>
    </source>
</reference>
<sequence length="69" mass="7829">MPVHARVFGLALAARSQNKTSAWTAMRMHGSIRIARAARHRFSLITTFARVLYNRASNDEEEKRNANTT</sequence>
<evidence type="ECO:0008006" key="3">
    <source>
        <dbReference type="Google" id="ProtNLM"/>
    </source>
</evidence>
<gene>
    <name evidence="1" type="ORF">RSA13_00135</name>
</gene>
<dbReference type="AlphaFoldDB" id="A0AB34VLX2"/>
<comment type="caution">
    <text evidence="1">The sequence shown here is derived from an EMBL/GenBank/DDBJ whole genome shotgun (WGS) entry which is preliminary data.</text>
</comment>
<protein>
    <recommendedName>
        <fullName evidence="3">Secreted protein</fullName>
    </recommendedName>
</protein>
<accession>A0AB34VLX2</accession>
<evidence type="ECO:0000313" key="1">
    <source>
        <dbReference type="EMBL" id="KTT01765.1"/>
    </source>
</evidence>
<name>A0AB34VLX2_9GAMM</name>